<comment type="similarity">
    <text evidence="2 5">Belongs to the universal ribosomal protein uL10 family.</text>
</comment>
<gene>
    <name evidence="8" type="ORF">EB796_021971</name>
</gene>
<evidence type="ECO:0000259" key="7">
    <source>
        <dbReference type="Pfam" id="PF17777"/>
    </source>
</evidence>
<dbReference type="EMBL" id="VXIV02003214">
    <property type="protein sequence ID" value="KAF6019743.1"/>
    <property type="molecule type" value="Genomic_DNA"/>
</dbReference>
<comment type="caution">
    <text evidence="8">The sequence shown here is derived from an EMBL/GenBank/DDBJ whole genome shotgun (WGS) entry which is preliminary data.</text>
</comment>
<feature type="region of interest" description="Disordered" evidence="6">
    <location>
        <begin position="219"/>
        <end position="251"/>
    </location>
</feature>
<evidence type="ECO:0000256" key="4">
    <source>
        <dbReference type="ARBA" id="ARBA00023242"/>
    </source>
</evidence>
<keyword evidence="9" id="KW-1185">Reference proteome</keyword>
<dbReference type="GO" id="GO:0005737">
    <property type="term" value="C:cytoplasm"/>
    <property type="evidence" value="ECO:0007669"/>
    <property type="project" value="UniProtKB-SubCell"/>
</dbReference>
<dbReference type="InterPro" id="IPR043141">
    <property type="entry name" value="Ribosomal_uL10-like_sf"/>
</dbReference>
<dbReference type="Gene3D" id="3.30.70.1730">
    <property type="match status" value="1"/>
</dbReference>
<dbReference type="GO" id="GO:0005730">
    <property type="term" value="C:nucleolus"/>
    <property type="evidence" value="ECO:0007669"/>
    <property type="project" value="UniProtKB-SubCell"/>
</dbReference>
<dbReference type="InterPro" id="IPR051742">
    <property type="entry name" value="Ribosome_Assembly_uL10"/>
</dbReference>
<comment type="subcellular location">
    <subcellularLocation>
        <location evidence="5">Cytoplasm</location>
    </subcellularLocation>
    <subcellularLocation>
        <location evidence="5">Nucleus</location>
        <location evidence="5">Nucleolus</location>
    </subcellularLocation>
</comment>
<dbReference type="InterPro" id="IPR043164">
    <property type="entry name" value="Ribosomal_uL10-like_insert_sf"/>
</dbReference>
<dbReference type="GO" id="GO:0006364">
    <property type="term" value="P:rRNA processing"/>
    <property type="evidence" value="ECO:0007669"/>
    <property type="project" value="TreeGrafter"/>
</dbReference>
<dbReference type="SUPFAM" id="SSF160369">
    <property type="entry name" value="Ribosomal protein L10-like"/>
    <property type="match status" value="1"/>
</dbReference>
<comment type="function">
    <text evidence="1 5">Component of the ribosome assembly machinery. Nuclear paralog of the ribosomal protein P0, it binds pre-60S subunits at an early stage of assembly in the nucleolus, and is replaced by P0 in cytoplasmic pre-60S subunits and mature 80S ribosomes.</text>
</comment>
<evidence type="ECO:0000256" key="2">
    <source>
        <dbReference type="ARBA" id="ARBA00008889"/>
    </source>
</evidence>
<evidence type="ECO:0000256" key="1">
    <source>
        <dbReference type="ARBA" id="ARBA00004046"/>
    </source>
</evidence>
<keyword evidence="3 5" id="KW-0963">Cytoplasm</keyword>
<evidence type="ECO:0000256" key="6">
    <source>
        <dbReference type="SAM" id="MobiDB-lite"/>
    </source>
</evidence>
<dbReference type="OrthoDB" id="10262308at2759"/>
<dbReference type="InterPro" id="IPR040637">
    <property type="entry name" value="Ribosomal_uL10-like_insert"/>
</dbReference>
<dbReference type="FunFam" id="3.30.70.1730:FF:000004">
    <property type="entry name" value="Ribosome assembly factor mrt4"/>
    <property type="match status" value="1"/>
</dbReference>
<comment type="subunit">
    <text evidence="5">Associates with the pre-60S ribosomal particle.</text>
</comment>
<dbReference type="FunFam" id="3.90.105.20:FF:000003">
    <property type="entry name" value="Ribosome assembly factor mrt4"/>
    <property type="match status" value="1"/>
</dbReference>
<dbReference type="GO" id="GO:0003723">
    <property type="term" value="F:RNA binding"/>
    <property type="evidence" value="ECO:0007669"/>
    <property type="project" value="TreeGrafter"/>
</dbReference>
<name>A0A7J7J0V3_BUGNE</name>
<dbReference type="InterPro" id="IPR033867">
    <property type="entry name" value="Mrt4"/>
</dbReference>
<dbReference type="Gene3D" id="3.90.105.20">
    <property type="match status" value="1"/>
</dbReference>
<dbReference type="Pfam" id="PF00466">
    <property type="entry name" value="Ribosomal_L10"/>
    <property type="match status" value="1"/>
</dbReference>
<feature type="compositionally biased region" description="Acidic residues" evidence="6">
    <location>
        <begin position="242"/>
        <end position="251"/>
    </location>
</feature>
<dbReference type="InterPro" id="IPR001790">
    <property type="entry name" value="Ribosomal_uL10"/>
</dbReference>
<dbReference type="Pfam" id="PF17777">
    <property type="entry name" value="RL10P_insert"/>
    <property type="match status" value="1"/>
</dbReference>
<evidence type="ECO:0000256" key="3">
    <source>
        <dbReference type="ARBA" id="ARBA00022490"/>
    </source>
</evidence>
<dbReference type="GO" id="GO:0000027">
    <property type="term" value="P:ribosomal large subunit assembly"/>
    <property type="evidence" value="ECO:0007669"/>
    <property type="project" value="InterPro"/>
</dbReference>
<evidence type="ECO:0000313" key="9">
    <source>
        <dbReference type="Proteomes" id="UP000593567"/>
    </source>
</evidence>
<evidence type="ECO:0000256" key="5">
    <source>
        <dbReference type="RuleBase" id="RU364039"/>
    </source>
</evidence>
<feature type="domain" description="Large ribosomal subunit protein uL10-like insertion" evidence="7">
    <location>
        <begin position="119"/>
        <end position="187"/>
    </location>
</feature>
<dbReference type="GO" id="GO:0030687">
    <property type="term" value="C:preribosome, large subunit precursor"/>
    <property type="evidence" value="ECO:0007669"/>
    <property type="project" value="TreeGrafter"/>
</dbReference>
<dbReference type="PANTHER" id="PTHR45841:SF1">
    <property type="entry name" value="MRNA TURNOVER PROTEIN 4 HOMOLOG"/>
    <property type="match status" value="1"/>
</dbReference>
<keyword evidence="5" id="KW-0690">Ribosome biogenesis</keyword>
<evidence type="ECO:0000313" key="8">
    <source>
        <dbReference type="EMBL" id="KAF6019743.1"/>
    </source>
</evidence>
<dbReference type="AlphaFoldDB" id="A0A7J7J0V3"/>
<dbReference type="GO" id="GO:0000956">
    <property type="term" value="P:nuclear-transcribed mRNA catabolic process"/>
    <property type="evidence" value="ECO:0007669"/>
    <property type="project" value="TreeGrafter"/>
</dbReference>
<sequence length="251" mass="29057">MVLVSLTRTQKKGFQSKQTLVQEIRDCVDKYARLFTFSTHNMRNSKLREVRLEWNQSRFFFGKNKVMAVALGRTAEDEYKDNLHHICSELKGQMGLFFTNSTKEEVLRWFENYRELDYARSGCEALQTVVLESGPLNDFPYSMEPQLRKLGLPTALQRGVINLTQDYTVCTKGSVLTPEQVQILKLFYHPMAEFKFTLHTMWSNNGKITKIDQEDSTILPESVRVSARDSDPNMTKEPDPSMSEESDENDM</sequence>
<reference evidence="8" key="1">
    <citation type="submission" date="2020-06" db="EMBL/GenBank/DDBJ databases">
        <title>Draft genome of Bugula neritina, a colonial animal packing powerful symbionts and potential medicines.</title>
        <authorList>
            <person name="Rayko M."/>
        </authorList>
    </citation>
    <scope>NUCLEOTIDE SEQUENCE [LARGE SCALE GENOMIC DNA]</scope>
    <source>
        <strain evidence="8">Kwan_BN1</strain>
    </source>
</reference>
<protein>
    <recommendedName>
        <fullName evidence="5">Ribosome assembly factor mrt4</fullName>
    </recommendedName>
</protein>
<organism evidence="8 9">
    <name type="scientific">Bugula neritina</name>
    <name type="common">Brown bryozoan</name>
    <name type="synonym">Sertularia neritina</name>
    <dbReference type="NCBI Taxonomy" id="10212"/>
    <lineage>
        <taxon>Eukaryota</taxon>
        <taxon>Metazoa</taxon>
        <taxon>Spiralia</taxon>
        <taxon>Lophotrochozoa</taxon>
        <taxon>Bryozoa</taxon>
        <taxon>Gymnolaemata</taxon>
        <taxon>Cheilostomatida</taxon>
        <taxon>Flustrina</taxon>
        <taxon>Buguloidea</taxon>
        <taxon>Bugulidae</taxon>
        <taxon>Bugula</taxon>
    </lineage>
</organism>
<dbReference type="CDD" id="cd05796">
    <property type="entry name" value="Ribosomal_P0_like"/>
    <property type="match status" value="1"/>
</dbReference>
<dbReference type="Proteomes" id="UP000593567">
    <property type="component" value="Unassembled WGS sequence"/>
</dbReference>
<dbReference type="PANTHER" id="PTHR45841">
    <property type="entry name" value="MRNA TURNOVER PROTEIN 4 MRTO4"/>
    <property type="match status" value="1"/>
</dbReference>
<accession>A0A7J7J0V3</accession>
<feature type="compositionally biased region" description="Basic and acidic residues" evidence="6">
    <location>
        <begin position="226"/>
        <end position="239"/>
    </location>
</feature>
<proteinExistence type="inferred from homology"/>
<keyword evidence="4 5" id="KW-0539">Nucleus</keyword>